<sequence length="78" mass="9212">MIVNFFFWVRIGCSHGWLWLETHVLCSLQPKRTCGLFSGSGRGRGNVATPNVWFRLTHHQERQQRRDVRGTIPSIWCW</sequence>
<proteinExistence type="predicted"/>
<protein>
    <submittedName>
        <fullName evidence="2">Putative secreted protein</fullName>
    </submittedName>
</protein>
<organism evidence="2">
    <name type="scientific">Anopheles darlingi</name>
    <name type="common">Mosquito</name>
    <dbReference type="NCBI Taxonomy" id="43151"/>
    <lineage>
        <taxon>Eukaryota</taxon>
        <taxon>Metazoa</taxon>
        <taxon>Ecdysozoa</taxon>
        <taxon>Arthropoda</taxon>
        <taxon>Hexapoda</taxon>
        <taxon>Insecta</taxon>
        <taxon>Pterygota</taxon>
        <taxon>Neoptera</taxon>
        <taxon>Endopterygota</taxon>
        <taxon>Diptera</taxon>
        <taxon>Nematocera</taxon>
        <taxon>Culicoidea</taxon>
        <taxon>Culicidae</taxon>
        <taxon>Anophelinae</taxon>
        <taxon>Anopheles</taxon>
    </lineage>
</organism>
<name>A0A2M4DB83_ANODA</name>
<dbReference type="EMBL" id="GGFL01010664">
    <property type="protein sequence ID" value="MBW74842.1"/>
    <property type="molecule type" value="Transcribed_RNA"/>
</dbReference>
<accession>A0A2M4DB83</accession>
<dbReference type="AlphaFoldDB" id="A0A2M4DB83"/>
<evidence type="ECO:0000313" key="2">
    <source>
        <dbReference type="EMBL" id="MBW74842.1"/>
    </source>
</evidence>
<reference evidence="2" key="1">
    <citation type="submission" date="2018-01" db="EMBL/GenBank/DDBJ databases">
        <title>An insight into the sialome of Amazonian anophelines.</title>
        <authorList>
            <person name="Ribeiro J.M."/>
            <person name="Scarpassa V."/>
            <person name="Calvo E."/>
        </authorList>
    </citation>
    <scope>NUCLEOTIDE SEQUENCE</scope>
</reference>
<evidence type="ECO:0000256" key="1">
    <source>
        <dbReference type="SAM" id="SignalP"/>
    </source>
</evidence>
<feature type="signal peptide" evidence="1">
    <location>
        <begin position="1"/>
        <end position="16"/>
    </location>
</feature>
<feature type="chain" id="PRO_5014630349" evidence="1">
    <location>
        <begin position="17"/>
        <end position="78"/>
    </location>
</feature>
<keyword evidence="1" id="KW-0732">Signal</keyword>